<dbReference type="GeneID" id="20661968"/>
<dbReference type="AlphaFoldDB" id="G5AGF6"/>
<dbReference type="InParanoid" id="G5AGF6"/>
<dbReference type="GO" id="GO:0016094">
    <property type="term" value="P:polyprenol biosynthetic process"/>
    <property type="evidence" value="ECO:0007669"/>
    <property type="project" value="TreeGrafter"/>
</dbReference>
<dbReference type="KEGG" id="psoj:PHYSODRAFT_534228"/>
<feature type="region of interest" description="Disordered" evidence="4">
    <location>
        <begin position="24"/>
        <end position="46"/>
    </location>
</feature>
<dbReference type="SMR" id="G5AGF6"/>
<dbReference type="GO" id="GO:0005783">
    <property type="term" value="C:endoplasmic reticulum"/>
    <property type="evidence" value="ECO:0007669"/>
    <property type="project" value="TreeGrafter"/>
</dbReference>
<dbReference type="RefSeq" id="XP_009538927.1">
    <property type="nucleotide sequence ID" value="XM_009540632.1"/>
</dbReference>
<evidence type="ECO:0000256" key="4">
    <source>
        <dbReference type="SAM" id="MobiDB-lite"/>
    </source>
</evidence>
<dbReference type="OMA" id="HALKARH"/>
<dbReference type="HAMAP" id="MF_01139">
    <property type="entry name" value="ISPT"/>
    <property type="match status" value="1"/>
</dbReference>
<dbReference type="EMBL" id="JH159166">
    <property type="protein sequence ID" value="EGZ05396.1"/>
    <property type="molecule type" value="Genomic_DNA"/>
</dbReference>
<dbReference type="PANTHER" id="PTHR10291">
    <property type="entry name" value="DEHYDRODOLICHYL DIPHOSPHATE SYNTHASE FAMILY MEMBER"/>
    <property type="match status" value="1"/>
</dbReference>
<dbReference type="PROSITE" id="PS01066">
    <property type="entry name" value="UPP_SYNTHASE"/>
    <property type="match status" value="1"/>
</dbReference>
<gene>
    <name evidence="5" type="ORF">PHYSODRAFT_534228</name>
</gene>
<dbReference type="STRING" id="1094619.G5AGF6"/>
<dbReference type="Proteomes" id="UP000002640">
    <property type="component" value="Unassembled WGS sequence"/>
</dbReference>
<organism evidence="5 6">
    <name type="scientific">Phytophthora sojae (strain P6497)</name>
    <name type="common">Soybean stem and root rot agent</name>
    <name type="synonym">Phytophthora megasperma f. sp. glycines</name>
    <dbReference type="NCBI Taxonomy" id="1094619"/>
    <lineage>
        <taxon>Eukaryota</taxon>
        <taxon>Sar</taxon>
        <taxon>Stramenopiles</taxon>
        <taxon>Oomycota</taxon>
        <taxon>Peronosporomycetes</taxon>
        <taxon>Peronosporales</taxon>
        <taxon>Peronosporaceae</taxon>
        <taxon>Phytophthora</taxon>
    </lineage>
</organism>
<keyword evidence="2 3" id="KW-0808">Transferase</keyword>
<accession>G5AGF6</accession>
<protein>
    <recommendedName>
        <fullName evidence="3">Alkyl transferase</fullName>
        <ecNumber evidence="3">2.5.1.-</ecNumber>
    </recommendedName>
</protein>
<proteinExistence type="inferred from homology"/>
<evidence type="ECO:0000256" key="3">
    <source>
        <dbReference type="RuleBase" id="RU363018"/>
    </source>
</evidence>
<dbReference type="PANTHER" id="PTHR10291:SF43">
    <property type="entry name" value="DEHYDRODOLICHYL DIPHOSPHATE SYNTHASE COMPLEX SUBUNIT DHDDS"/>
    <property type="match status" value="1"/>
</dbReference>
<evidence type="ECO:0000256" key="1">
    <source>
        <dbReference type="ARBA" id="ARBA00005432"/>
    </source>
</evidence>
<dbReference type="InterPro" id="IPR018520">
    <property type="entry name" value="UPP_synth-like_CS"/>
</dbReference>
<keyword evidence="6" id="KW-1185">Reference proteome</keyword>
<reference evidence="5 6" key="1">
    <citation type="journal article" date="2006" name="Science">
        <title>Phytophthora genome sequences uncover evolutionary origins and mechanisms of pathogenesis.</title>
        <authorList>
            <person name="Tyler B.M."/>
            <person name="Tripathy S."/>
            <person name="Zhang X."/>
            <person name="Dehal P."/>
            <person name="Jiang R.H."/>
            <person name="Aerts A."/>
            <person name="Arredondo F.D."/>
            <person name="Baxter L."/>
            <person name="Bensasson D."/>
            <person name="Beynon J.L."/>
            <person name="Chapman J."/>
            <person name="Damasceno C.M."/>
            <person name="Dorrance A.E."/>
            <person name="Dou D."/>
            <person name="Dickerman A.W."/>
            <person name="Dubchak I.L."/>
            <person name="Garbelotto M."/>
            <person name="Gijzen M."/>
            <person name="Gordon S.G."/>
            <person name="Govers F."/>
            <person name="Grunwald N.J."/>
            <person name="Huang W."/>
            <person name="Ivors K.L."/>
            <person name="Jones R.W."/>
            <person name="Kamoun S."/>
            <person name="Krampis K."/>
            <person name="Lamour K.H."/>
            <person name="Lee M.K."/>
            <person name="McDonald W.H."/>
            <person name="Medina M."/>
            <person name="Meijer H.J."/>
            <person name="Nordberg E.K."/>
            <person name="Maclean D.J."/>
            <person name="Ospina-Giraldo M.D."/>
            <person name="Morris P.F."/>
            <person name="Phuntumart V."/>
            <person name="Putnam N.H."/>
            <person name="Rash S."/>
            <person name="Rose J.K."/>
            <person name="Sakihama Y."/>
            <person name="Salamov A.A."/>
            <person name="Savidor A."/>
            <person name="Scheuring C.F."/>
            <person name="Smith B.M."/>
            <person name="Sobral B.W."/>
            <person name="Terry A."/>
            <person name="Torto-Alalibo T.A."/>
            <person name="Win J."/>
            <person name="Xu Z."/>
            <person name="Zhang H."/>
            <person name="Grigoriev I.V."/>
            <person name="Rokhsar D.S."/>
            <person name="Boore J.L."/>
        </authorList>
    </citation>
    <scope>NUCLEOTIDE SEQUENCE [LARGE SCALE GENOMIC DNA]</scope>
    <source>
        <strain evidence="5 6">P6497</strain>
    </source>
</reference>
<dbReference type="GO" id="GO:0045547">
    <property type="term" value="F:ditrans,polycis-polyprenyl diphosphate synthase [(2E,6E)-farnesyl diphosphate specific] activity"/>
    <property type="evidence" value="ECO:0007669"/>
    <property type="project" value="TreeGrafter"/>
</dbReference>
<evidence type="ECO:0000256" key="2">
    <source>
        <dbReference type="ARBA" id="ARBA00022679"/>
    </source>
</evidence>
<sequence length="283" mass="32372">MIQRRSGVAAYSLADLELISNLTSPSTHTRTRPWVPKQSATTAPLPCRRSRSSRFVGISVVFPSVWWSGAHFDARRRRYCRCYYRQIPRHIAVIIDGNRRYGKNKYGSGTRGHSDGTRTVMNFTEWCIDAGIEALTVFAFSTENWKREKAEIDALMKLVDGFIHDILGEALTRNIRTQHCNAYGARDEIVGACKKIAAEVAEGETSIDDIDEDLLSQRMLTAGLPDPDIMLRTSGELRISNFLLYQIAYAELIFMDKMWPEVTRDDLQDIIVEFNRRKRRFGK</sequence>
<name>G5AGF6_PHYSP</name>
<dbReference type="EC" id="2.5.1.-" evidence="3"/>
<dbReference type="CDD" id="cd00475">
    <property type="entry name" value="Cis_IPPS"/>
    <property type="match status" value="1"/>
</dbReference>
<dbReference type="Gene3D" id="3.40.1180.10">
    <property type="entry name" value="Decaprenyl diphosphate synthase-like"/>
    <property type="match status" value="2"/>
</dbReference>
<dbReference type="FunCoup" id="G5AGF6">
    <property type="interactions" value="155"/>
</dbReference>
<dbReference type="InterPro" id="IPR036424">
    <property type="entry name" value="UPP_synth-like_sf"/>
</dbReference>
<dbReference type="NCBIfam" id="TIGR00055">
    <property type="entry name" value="uppS"/>
    <property type="match status" value="1"/>
</dbReference>
<comment type="similarity">
    <text evidence="1 3">Belongs to the UPP synthase family.</text>
</comment>
<evidence type="ECO:0000313" key="5">
    <source>
        <dbReference type="EMBL" id="EGZ05396.1"/>
    </source>
</evidence>
<evidence type="ECO:0000313" key="6">
    <source>
        <dbReference type="Proteomes" id="UP000002640"/>
    </source>
</evidence>
<dbReference type="SUPFAM" id="SSF64005">
    <property type="entry name" value="Undecaprenyl diphosphate synthase"/>
    <property type="match status" value="1"/>
</dbReference>
<dbReference type="InterPro" id="IPR001441">
    <property type="entry name" value="UPP_synth-like"/>
</dbReference>
<dbReference type="Pfam" id="PF01255">
    <property type="entry name" value="Prenyltransf"/>
    <property type="match status" value="1"/>
</dbReference>